<comment type="caution">
    <text evidence="2">The sequence shown here is derived from an EMBL/GenBank/DDBJ whole genome shotgun (WGS) entry which is preliminary data.</text>
</comment>
<evidence type="ECO:0000313" key="3">
    <source>
        <dbReference type="EMBL" id="KKG64020.1"/>
    </source>
</evidence>
<reference evidence="4 5" key="1">
    <citation type="journal article" date="2015" name="ISME J.">
        <title>Genomic and phenotypic differentiation among Methanosarcina mazei populations from Columbia River sediment.</title>
        <authorList>
            <person name="Youngblut N.D."/>
            <person name="Wirth J.S."/>
            <person name="Henriksen J.R."/>
            <person name="Smith M."/>
            <person name="Simon H."/>
            <person name="Metcalf W.W."/>
            <person name="Whitaker R.J."/>
        </authorList>
    </citation>
    <scope>NUCLEOTIDE SEQUENCE [LARGE SCALE GENOMIC DNA]</scope>
    <source>
        <strain evidence="1 4">3.F.T.1A.1</strain>
        <strain evidence="3 5">3.F.T.1A.2</strain>
        <strain evidence="2 6">3.F.T.1A.4</strain>
    </source>
</reference>
<evidence type="ECO:0000313" key="1">
    <source>
        <dbReference type="EMBL" id="KKG58385.1"/>
    </source>
</evidence>
<evidence type="ECO:0000313" key="6">
    <source>
        <dbReference type="Proteomes" id="UP000034566"/>
    </source>
</evidence>
<proteinExistence type="predicted"/>
<dbReference type="Proteomes" id="UP000034566">
    <property type="component" value="Unassembled WGS sequence"/>
</dbReference>
<dbReference type="Proteomes" id="UP000034188">
    <property type="component" value="Unassembled WGS sequence"/>
</dbReference>
<evidence type="ECO:0000313" key="4">
    <source>
        <dbReference type="Proteomes" id="UP000034188"/>
    </source>
</evidence>
<dbReference type="Proteomes" id="UP000034279">
    <property type="component" value="Unassembled WGS sequence"/>
</dbReference>
<accession>A0A0F8IBG2</accession>
<dbReference type="EMBL" id="JJPK01000075">
    <property type="protein sequence ID" value="KKG60893.1"/>
    <property type="molecule type" value="Genomic_DNA"/>
</dbReference>
<gene>
    <name evidence="1" type="ORF">DU33_07100</name>
    <name evidence="2" type="ORF">DU45_16300</name>
    <name evidence="3" type="ORF">DU64_16575</name>
</gene>
<name>A0A0F8IBG2_METMZ</name>
<organism evidence="2 6">
    <name type="scientific">Methanosarcina mazei</name>
    <name type="common">Methanosarcina frisia</name>
    <dbReference type="NCBI Taxonomy" id="2209"/>
    <lineage>
        <taxon>Archaea</taxon>
        <taxon>Methanobacteriati</taxon>
        <taxon>Methanobacteriota</taxon>
        <taxon>Stenosarchaea group</taxon>
        <taxon>Methanomicrobia</taxon>
        <taxon>Methanosarcinales</taxon>
        <taxon>Methanosarcinaceae</taxon>
        <taxon>Methanosarcina</taxon>
    </lineage>
</organism>
<dbReference type="EMBL" id="JJPI01000009">
    <property type="protein sequence ID" value="KKG58385.1"/>
    <property type="molecule type" value="Genomic_DNA"/>
</dbReference>
<sequence>MFIKFELDTETFFCDLFLLWSKILNVIMKQNEGAEHKQRLDNLSVLRKENVKVLGKKNNRPHKD</sequence>
<evidence type="ECO:0000313" key="2">
    <source>
        <dbReference type="EMBL" id="KKG60893.1"/>
    </source>
</evidence>
<dbReference type="EMBL" id="JJPJ01000043">
    <property type="protein sequence ID" value="KKG64020.1"/>
    <property type="molecule type" value="Genomic_DNA"/>
</dbReference>
<dbReference type="AlphaFoldDB" id="A0A0F8IBG2"/>
<protein>
    <submittedName>
        <fullName evidence="2">Uncharacterized protein</fullName>
    </submittedName>
</protein>
<dbReference type="PATRIC" id="fig|2209.42.peg.1588"/>
<evidence type="ECO:0000313" key="5">
    <source>
        <dbReference type="Proteomes" id="UP000034279"/>
    </source>
</evidence>